<organism evidence="2 3">
    <name type="scientific">Trujillonella endophytica</name>
    <dbReference type="NCBI Taxonomy" id="673521"/>
    <lineage>
        <taxon>Bacteria</taxon>
        <taxon>Bacillati</taxon>
        <taxon>Actinomycetota</taxon>
        <taxon>Actinomycetes</taxon>
        <taxon>Geodermatophilales</taxon>
        <taxon>Geodermatophilaceae</taxon>
        <taxon>Trujillonella</taxon>
    </lineage>
</organism>
<keyword evidence="2" id="KW-0489">Methyltransferase</keyword>
<keyword evidence="2" id="KW-0830">Ubiquinone</keyword>
<evidence type="ECO:0000313" key="3">
    <source>
        <dbReference type="Proteomes" id="UP000198960"/>
    </source>
</evidence>
<dbReference type="AlphaFoldDB" id="A0A1H8WL49"/>
<gene>
    <name evidence="2" type="ORF">SAMN05660991_04512</name>
</gene>
<sequence length="306" mass="33462">MLSPVPRCSAAPAAVPRRWFRCVSQHMGRRFHCMDTAVHDLAMDTYTHGHAEPVLQSHRWRTAENSAPHLLPHLRPGLDLLDVGCGPGTITVDLARRVAPGRVVGLDVSPDPLDEARAAAGRAGVAVEFAVGDTYALEAADDSFDVVHAHQVLQHLNDPVAALREMARVCRPGGVVAVRDVDYATFTWFPADRGLDRWLEVYYGVARANDAEPDAGRRLLSWAHAAGLRDVVTTTSSWCYATPEEREWWGTSWAGRATASAFADQALAYGLATPEELDDLAAAWLRWAAADDGWLGMMHGELLIRV</sequence>
<dbReference type="PANTHER" id="PTHR42912:SF93">
    <property type="entry name" value="N6-ADENOSINE-METHYLTRANSFERASE TMT1A"/>
    <property type="match status" value="1"/>
</dbReference>
<keyword evidence="2" id="KW-0808">Transferase</keyword>
<dbReference type="InterPro" id="IPR013216">
    <property type="entry name" value="Methyltransf_11"/>
</dbReference>
<dbReference type="Proteomes" id="UP000198960">
    <property type="component" value="Unassembled WGS sequence"/>
</dbReference>
<reference evidence="3" key="1">
    <citation type="submission" date="2016-10" db="EMBL/GenBank/DDBJ databases">
        <authorList>
            <person name="Varghese N."/>
            <person name="Submissions S."/>
        </authorList>
    </citation>
    <scope>NUCLEOTIDE SEQUENCE [LARGE SCALE GENOMIC DNA]</scope>
    <source>
        <strain evidence="3">DSM 45413</strain>
    </source>
</reference>
<dbReference type="GO" id="GO:0008757">
    <property type="term" value="F:S-adenosylmethionine-dependent methyltransferase activity"/>
    <property type="evidence" value="ECO:0007669"/>
    <property type="project" value="InterPro"/>
</dbReference>
<evidence type="ECO:0000259" key="1">
    <source>
        <dbReference type="Pfam" id="PF08241"/>
    </source>
</evidence>
<dbReference type="InterPro" id="IPR029063">
    <property type="entry name" value="SAM-dependent_MTases_sf"/>
</dbReference>
<dbReference type="SUPFAM" id="SSF53335">
    <property type="entry name" value="S-adenosyl-L-methionine-dependent methyltransferases"/>
    <property type="match status" value="1"/>
</dbReference>
<dbReference type="Pfam" id="PF08241">
    <property type="entry name" value="Methyltransf_11"/>
    <property type="match status" value="1"/>
</dbReference>
<proteinExistence type="predicted"/>
<dbReference type="GO" id="GO:0032259">
    <property type="term" value="P:methylation"/>
    <property type="evidence" value="ECO:0007669"/>
    <property type="project" value="UniProtKB-KW"/>
</dbReference>
<dbReference type="Gene3D" id="3.40.50.150">
    <property type="entry name" value="Vaccinia Virus protein VP39"/>
    <property type="match status" value="1"/>
</dbReference>
<evidence type="ECO:0000313" key="2">
    <source>
        <dbReference type="EMBL" id="SEP28319.1"/>
    </source>
</evidence>
<dbReference type="EMBL" id="FOEE01000022">
    <property type="protein sequence ID" value="SEP28319.1"/>
    <property type="molecule type" value="Genomic_DNA"/>
</dbReference>
<dbReference type="PANTHER" id="PTHR42912">
    <property type="entry name" value="METHYLTRANSFERASE"/>
    <property type="match status" value="1"/>
</dbReference>
<feature type="domain" description="Methyltransferase type 11" evidence="1">
    <location>
        <begin position="81"/>
        <end position="177"/>
    </location>
</feature>
<name>A0A1H8WL49_9ACTN</name>
<dbReference type="STRING" id="673521.SAMN05660991_04512"/>
<dbReference type="CDD" id="cd02440">
    <property type="entry name" value="AdoMet_MTases"/>
    <property type="match status" value="1"/>
</dbReference>
<keyword evidence="3" id="KW-1185">Reference proteome</keyword>
<dbReference type="InterPro" id="IPR050508">
    <property type="entry name" value="Methyltransf_Superfamily"/>
</dbReference>
<protein>
    <submittedName>
        <fullName evidence="2">Ubiquinone/menaquinone biosynthesis C-methylase UbiE</fullName>
    </submittedName>
</protein>
<accession>A0A1H8WL49</accession>